<keyword evidence="2" id="KW-0812">Transmembrane</keyword>
<keyword evidence="2" id="KW-0472">Membrane</keyword>
<evidence type="ECO:0000313" key="4">
    <source>
        <dbReference type="Proteomes" id="UP000799757"/>
    </source>
</evidence>
<keyword evidence="2" id="KW-1133">Transmembrane helix</keyword>
<name>A0A6A6WY22_9PLEO</name>
<evidence type="ECO:0000256" key="1">
    <source>
        <dbReference type="SAM" id="MobiDB-lite"/>
    </source>
</evidence>
<dbReference type="AlphaFoldDB" id="A0A6A6WY22"/>
<dbReference type="Proteomes" id="UP000799757">
    <property type="component" value="Unassembled WGS sequence"/>
</dbReference>
<dbReference type="OrthoDB" id="5360701at2759"/>
<evidence type="ECO:0000256" key="2">
    <source>
        <dbReference type="SAM" id="Phobius"/>
    </source>
</evidence>
<evidence type="ECO:0000313" key="3">
    <source>
        <dbReference type="EMBL" id="KAF2788986.1"/>
    </source>
</evidence>
<feature type="region of interest" description="Disordered" evidence="1">
    <location>
        <begin position="169"/>
        <end position="191"/>
    </location>
</feature>
<feature type="transmembrane region" description="Helical" evidence="2">
    <location>
        <begin position="348"/>
        <end position="368"/>
    </location>
</feature>
<feature type="transmembrane region" description="Helical" evidence="2">
    <location>
        <begin position="313"/>
        <end position="336"/>
    </location>
</feature>
<reference evidence="3" key="1">
    <citation type="journal article" date="2020" name="Stud. Mycol.">
        <title>101 Dothideomycetes genomes: a test case for predicting lifestyles and emergence of pathogens.</title>
        <authorList>
            <person name="Haridas S."/>
            <person name="Albert R."/>
            <person name="Binder M."/>
            <person name="Bloem J."/>
            <person name="Labutti K."/>
            <person name="Salamov A."/>
            <person name="Andreopoulos B."/>
            <person name="Baker S."/>
            <person name="Barry K."/>
            <person name="Bills G."/>
            <person name="Bluhm B."/>
            <person name="Cannon C."/>
            <person name="Castanera R."/>
            <person name="Culley D."/>
            <person name="Daum C."/>
            <person name="Ezra D."/>
            <person name="Gonzalez J."/>
            <person name="Henrissat B."/>
            <person name="Kuo A."/>
            <person name="Liang C."/>
            <person name="Lipzen A."/>
            <person name="Lutzoni F."/>
            <person name="Magnuson J."/>
            <person name="Mondo S."/>
            <person name="Nolan M."/>
            <person name="Ohm R."/>
            <person name="Pangilinan J."/>
            <person name="Park H.-J."/>
            <person name="Ramirez L."/>
            <person name="Alfaro M."/>
            <person name="Sun H."/>
            <person name="Tritt A."/>
            <person name="Yoshinaga Y."/>
            <person name="Zwiers L.-H."/>
            <person name="Turgeon B."/>
            <person name="Goodwin S."/>
            <person name="Spatafora J."/>
            <person name="Crous P."/>
            <person name="Grigoriev I."/>
        </authorList>
    </citation>
    <scope>NUCLEOTIDE SEQUENCE</scope>
    <source>
        <strain evidence="3">CBS 109.77</strain>
    </source>
</reference>
<organism evidence="3 4">
    <name type="scientific">Melanomma pulvis-pyrius CBS 109.77</name>
    <dbReference type="NCBI Taxonomy" id="1314802"/>
    <lineage>
        <taxon>Eukaryota</taxon>
        <taxon>Fungi</taxon>
        <taxon>Dikarya</taxon>
        <taxon>Ascomycota</taxon>
        <taxon>Pezizomycotina</taxon>
        <taxon>Dothideomycetes</taxon>
        <taxon>Pleosporomycetidae</taxon>
        <taxon>Pleosporales</taxon>
        <taxon>Melanommataceae</taxon>
        <taxon>Melanomma</taxon>
    </lineage>
</organism>
<feature type="region of interest" description="Disordered" evidence="1">
    <location>
        <begin position="60"/>
        <end position="91"/>
    </location>
</feature>
<keyword evidence="4" id="KW-1185">Reference proteome</keyword>
<proteinExistence type="predicted"/>
<sequence>MKPSALPLRARPRSICQLCHHMLPQPAPRRSFLTASTTTTAAATTTTCKATPALRLRRQPAQRHAPLPRIPTPPMATATAVEPKEQELGTDSPQLLSERIDALKARLAEVEKHIECLFSSNKIEPELAVLEPLATLEYIANQAIAIRTRQPLPAKFPIRQSSASAILSLNGDADPPPSPVTRTPKTRKASIDDLPTPSYLSRIAENLLKHKNVFISPAVLSRYVDLQRLLARPRAIPEIFYLYANKPVPQLGSSPPKFLNPSPKAAKQAIPAEIAEKALQAAIATKDMPLALDIIQTTYRAPAWQRHIIIKKVVPPGIVVTVLPLAIYMIAAELSVYSNYIDPWTFKWYAFAGMATYVLGTGTLGFVAMTTHNDNFERVVWRPGVPLTDRWLREDERAALDKIACAWGFKEHWRRGDEEGEEWEGLREWVQLRGMILDKPDLMEGMNA</sequence>
<gene>
    <name evidence="3" type="ORF">K505DRAFT_328545</name>
</gene>
<accession>A0A6A6WY22</accession>
<protein>
    <submittedName>
        <fullName evidence="3">Uncharacterized protein</fullName>
    </submittedName>
</protein>
<dbReference type="EMBL" id="MU002171">
    <property type="protein sequence ID" value="KAF2788986.1"/>
    <property type="molecule type" value="Genomic_DNA"/>
</dbReference>